<feature type="domain" description="Nudix hydrolase" evidence="13">
    <location>
        <begin position="96"/>
        <end position="251"/>
    </location>
</feature>
<dbReference type="CTD" id="200035"/>
<comment type="cofactor">
    <cofactor evidence="2">
        <name>Mg(2+)</name>
        <dbReference type="ChEBI" id="CHEBI:18420"/>
    </cofactor>
</comment>
<dbReference type="CDD" id="cd04694">
    <property type="entry name" value="NUDIX_Nudt17"/>
    <property type="match status" value="1"/>
</dbReference>
<evidence type="ECO:0000256" key="4">
    <source>
        <dbReference type="ARBA" id="ARBA00022723"/>
    </source>
</evidence>
<dbReference type="GeneID" id="110990662"/>
<dbReference type="Pfam" id="PF00293">
    <property type="entry name" value="NUDIX"/>
    <property type="match status" value="1"/>
</dbReference>
<dbReference type="Proteomes" id="UP000694845">
    <property type="component" value="Unplaced"/>
</dbReference>
<dbReference type="PANTHER" id="PTHR42904:SF1">
    <property type="entry name" value="NUCLEOSIDE DIPHOSPHATE-LINKED MOIETY X MOTIF 17"/>
    <property type="match status" value="1"/>
</dbReference>
<evidence type="ECO:0000256" key="5">
    <source>
        <dbReference type="ARBA" id="ARBA00022801"/>
    </source>
</evidence>
<comment type="similarity">
    <text evidence="3">Belongs to the Nudix hydrolase family.</text>
</comment>
<proteinExistence type="inferred from homology"/>
<dbReference type="SUPFAM" id="SSF55811">
    <property type="entry name" value="Nudix"/>
    <property type="match status" value="1"/>
</dbReference>
<dbReference type="GO" id="GO:0005829">
    <property type="term" value="C:cytosol"/>
    <property type="evidence" value="ECO:0007669"/>
    <property type="project" value="TreeGrafter"/>
</dbReference>
<evidence type="ECO:0000256" key="2">
    <source>
        <dbReference type="ARBA" id="ARBA00001946"/>
    </source>
</evidence>
<evidence type="ECO:0000256" key="6">
    <source>
        <dbReference type="ARBA" id="ARBA00022842"/>
    </source>
</evidence>
<evidence type="ECO:0000256" key="7">
    <source>
        <dbReference type="ARBA" id="ARBA00023211"/>
    </source>
</evidence>
<dbReference type="AlphaFoldDB" id="A0A8B8A3B6"/>
<evidence type="ECO:0000259" key="13">
    <source>
        <dbReference type="PROSITE" id="PS51462"/>
    </source>
</evidence>
<evidence type="ECO:0000256" key="1">
    <source>
        <dbReference type="ARBA" id="ARBA00001936"/>
    </source>
</evidence>
<dbReference type="GO" id="GO:0035529">
    <property type="term" value="F:NADH pyrophosphatase activity"/>
    <property type="evidence" value="ECO:0007669"/>
    <property type="project" value="TreeGrafter"/>
</dbReference>
<evidence type="ECO:0000256" key="12">
    <source>
        <dbReference type="ARBA" id="ARBA00093663"/>
    </source>
</evidence>
<keyword evidence="4" id="KW-0479">Metal-binding</keyword>
<dbReference type="InterPro" id="IPR033716">
    <property type="entry name" value="Nudt17_dom"/>
</dbReference>
<evidence type="ECO:0000256" key="9">
    <source>
        <dbReference type="ARBA" id="ARBA00093205"/>
    </source>
</evidence>
<dbReference type="InterPro" id="IPR000086">
    <property type="entry name" value="NUDIX_hydrolase_dom"/>
</dbReference>
<protein>
    <recommendedName>
        <fullName evidence="11">m7GpppN-mRNA hydrolase NUDT17</fullName>
        <ecNumber evidence="8">3.6.1.62</ecNumber>
    </recommendedName>
    <alternativeName>
        <fullName evidence="12">Nucleoside diphosphate-linked moiety X motif 17</fullName>
    </alternativeName>
</protein>
<evidence type="ECO:0000256" key="8">
    <source>
        <dbReference type="ARBA" id="ARBA00026102"/>
    </source>
</evidence>
<keyword evidence="6" id="KW-0460">Magnesium</keyword>
<sequence length="309" mass="34120">MGKRPDFKMATSHCRLLVFLRKNADAIPQKANFTQCILDYFGACGSTMSLSCSLDDNKLIMSQPVDKADGIVLKHPPFCPLHNLLPDQVADIPDSTLHRGIDVGVATLLWSSDRKLLLTRRATHLKTFPGVWVPPGGHAELNETLTEAGLRELKEETGLELKVADCQQTQTIALWESAYPPMLSHGLPVRHHVVTYQTVQVSEDHHALQQQLRLQVSEVGAAVWLSEGMVRAIGCRGSDENDGRGLPDDLPKFIRATAIHPSTHEQVQHDIPTSVLFETAPSTGKDAERISTGTKFAIEQWCHLYPGES</sequence>
<dbReference type="RefSeq" id="XP_022111435.1">
    <property type="nucleotide sequence ID" value="XM_022255743.1"/>
</dbReference>
<dbReference type="GO" id="GO:0019677">
    <property type="term" value="P:NAD+ catabolic process"/>
    <property type="evidence" value="ECO:0007669"/>
    <property type="project" value="TreeGrafter"/>
</dbReference>
<dbReference type="GO" id="GO:0005777">
    <property type="term" value="C:peroxisome"/>
    <property type="evidence" value="ECO:0007669"/>
    <property type="project" value="TreeGrafter"/>
</dbReference>
<reference evidence="15" key="1">
    <citation type="submission" date="2025-08" db="UniProtKB">
        <authorList>
            <consortium name="RefSeq"/>
        </authorList>
    </citation>
    <scope>IDENTIFICATION</scope>
</reference>
<evidence type="ECO:0000256" key="11">
    <source>
        <dbReference type="ARBA" id="ARBA00093621"/>
    </source>
</evidence>
<evidence type="ECO:0000256" key="3">
    <source>
        <dbReference type="ARBA" id="ARBA00005582"/>
    </source>
</evidence>
<dbReference type="GO" id="GO:0046872">
    <property type="term" value="F:metal ion binding"/>
    <property type="evidence" value="ECO:0007669"/>
    <property type="project" value="UniProtKB-KW"/>
</dbReference>
<keyword evidence="14" id="KW-1185">Reference proteome</keyword>
<dbReference type="OrthoDB" id="447842at2759"/>
<comment type="catalytic activity">
    <reaction evidence="9">
        <text>a 5'-end (N(7)-methyl 5'-triphosphoguanosine)-ribonucleoside in mRNA + H2O = N(7)-methyl-GDP + a 5'-end phospho-ribonucleoside in mRNA + 2 H(+)</text>
        <dbReference type="Rhea" id="RHEA:67484"/>
        <dbReference type="Rhea" id="RHEA-COMP:15692"/>
        <dbReference type="Rhea" id="RHEA-COMP:17167"/>
        <dbReference type="ChEBI" id="CHEBI:15377"/>
        <dbReference type="ChEBI" id="CHEBI:15378"/>
        <dbReference type="ChEBI" id="CHEBI:63714"/>
        <dbReference type="ChEBI" id="CHEBI:138282"/>
        <dbReference type="ChEBI" id="CHEBI:156461"/>
        <dbReference type="EC" id="3.6.1.62"/>
    </reaction>
</comment>
<dbReference type="PANTHER" id="PTHR42904">
    <property type="entry name" value="NUDIX HYDROLASE, NUDC SUBFAMILY"/>
    <property type="match status" value="1"/>
</dbReference>
<dbReference type="EC" id="3.6.1.62" evidence="8"/>
<evidence type="ECO:0000313" key="15">
    <source>
        <dbReference type="RefSeq" id="XP_022111435.1"/>
    </source>
</evidence>
<dbReference type="InterPro" id="IPR015797">
    <property type="entry name" value="NUDIX_hydrolase-like_dom_sf"/>
</dbReference>
<keyword evidence="5" id="KW-0378">Hydrolase</keyword>
<dbReference type="KEGG" id="aplc:110990662"/>
<comment type="function">
    <text evidence="10">Acts as a decapping enzyme capable of hydrolyzing monomethylated capped RNAs (in vitro). Hydrolyzes monomethylated capped RNA after alpha and beta phosphates to form N(7)-methyl-GDP. Shows low activity towards unmethylated capped RNA.</text>
</comment>
<dbReference type="GO" id="GO:0140933">
    <property type="term" value="F:5'-(N(7)-methylguanosine 5'-triphospho)-[mRNA] hydrolase activity"/>
    <property type="evidence" value="ECO:0007669"/>
    <property type="project" value="UniProtKB-EC"/>
</dbReference>
<dbReference type="GO" id="GO:0006742">
    <property type="term" value="P:NADP+ catabolic process"/>
    <property type="evidence" value="ECO:0007669"/>
    <property type="project" value="TreeGrafter"/>
</dbReference>
<comment type="cofactor">
    <cofactor evidence="1">
        <name>Mn(2+)</name>
        <dbReference type="ChEBI" id="CHEBI:29035"/>
    </cofactor>
</comment>
<accession>A0A8B8A3B6</accession>
<organism evidence="14 15">
    <name type="scientific">Acanthaster planci</name>
    <name type="common">Crown-of-thorns starfish</name>
    <dbReference type="NCBI Taxonomy" id="133434"/>
    <lineage>
        <taxon>Eukaryota</taxon>
        <taxon>Metazoa</taxon>
        <taxon>Echinodermata</taxon>
        <taxon>Eleutherozoa</taxon>
        <taxon>Asterozoa</taxon>
        <taxon>Asteroidea</taxon>
        <taxon>Valvatacea</taxon>
        <taxon>Valvatida</taxon>
        <taxon>Acanthasteridae</taxon>
        <taxon>Acanthaster</taxon>
    </lineage>
</organism>
<dbReference type="InterPro" id="IPR050241">
    <property type="entry name" value="NAD-cap_RNA_hydrolase_NudC"/>
</dbReference>
<evidence type="ECO:0000256" key="10">
    <source>
        <dbReference type="ARBA" id="ARBA00093415"/>
    </source>
</evidence>
<dbReference type="Gene3D" id="3.90.79.10">
    <property type="entry name" value="Nucleoside Triphosphate Pyrophosphohydrolase"/>
    <property type="match status" value="1"/>
</dbReference>
<evidence type="ECO:0000313" key="14">
    <source>
        <dbReference type="Proteomes" id="UP000694845"/>
    </source>
</evidence>
<name>A0A8B8A3B6_ACAPL</name>
<dbReference type="OMA" id="AKEEWNM"/>
<keyword evidence="7" id="KW-0464">Manganese</keyword>
<gene>
    <name evidence="15" type="primary">LOC110990662</name>
</gene>
<dbReference type="PROSITE" id="PS51462">
    <property type="entry name" value="NUDIX"/>
    <property type="match status" value="1"/>
</dbReference>